<dbReference type="InterPro" id="IPR010482">
    <property type="entry name" value="TECPR1-like_DysF"/>
</dbReference>
<feature type="compositionally biased region" description="Low complexity" evidence="5">
    <location>
        <begin position="229"/>
        <end position="238"/>
    </location>
</feature>
<keyword evidence="3" id="KW-1133">Transmembrane helix</keyword>
<feature type="compositionally biased region" description="Polar residues" evidence="5">
    <location>
        <begin position="239"/>
        <end position="251"/>
    </location>
</feature>
<organism evidence="7 8">
    <name type="scientific">Kwoniella dendrophila CBS 6074</name>
    <dbReference type="NCBI Taxonomy" id="1295534"/>
    <lineage>
        <taxon>Eukaryota</taxon>
        <taxon>Fungi</taxon>
        <taxon>Dikarya</taxon>
        <taxon>Basidiomycota</taxon>
        <taxon>Agaricomycotina</taxon>
        <taxon>Tremellomycetes</taxon>
        <taxon>Tremellales</taxon>
        <taxon>Cryptococcaceae</taxon>
        <taxon>Kwoniella</taxon>
    </lineage>
</organism>
<accession>A0AAX4JQM5</accession>
<dbReference type="PANTHER" id="PTHR28304">
    <property type="entry name" value="PEROXISOMAL MEMBRANE PROTEIN PEX29"/>
    <property type="match status" value="1"/>
</dbReference>
<dbReference type="GO" id="GO:0007031">
    <property type="term" value="P:peroxisome organization"/>
    <property type="evidence" value="ECO:0007669"/>
    <property type="project" value="TreeGrafter"/>
</dbReference>
<keyword evidence="8" id="KW-1185">Reference proteome</keyword>
<feature type="domain" description="TECPR1-like DysF" evidence="6">
    <location>
        <begin position="125"/>
        <end position="547"/>
    </location>
</feature>
<reference evidence="7 8" key="1">
    <citation type="submission" date="2024-01" db="EMBL/GenBank/DDBJ databases">
        <title>Comparative genomics of Cryptococcus and Kwoniella reveals pathogenesis evolution and contrasting modes of karyotype evolution via chromosome fusion or intercentromeric recombination.</title>
        <authorList>
            <person name="Coelho M.A."/>
            <person name="David-Palma M."/>
            <person name="Shea T."/>
            <person name="Bowers K."/>
            <person name="McGinley-Smith S."/>
            <person name="Mohammad A.W."/>
            <person name="Gnirke A."/>
            <person name="Yurkov A.M."/>
            <person name="Nowrousian M."/>
            <person name="Sun S."/>
            <person name="Cuomo C.A."/>
            <person name="Heitman J."/>
        </authorList>
    </citation>
    <scope>NUCLEOTIDE SEQUENCE [LARGE SCALE GENOMIC DNA]</scope>
    <source>
        <strain evidence="7 8">CBS 6074</strain>
    </source>
</reference>
<evidence type="ECO:0000313" key="8">
    <source>
        <dbReference type="Proteomes" id="UP001355207"/>
    </source>
</evidence>
<dbReference type="Proteomes" id="UP001355207">
    <property type="component" value="Chromosome 2"/>
</dbReference>
<keyword evidence="4" id="KW-0472">Membrane</keyword>
<feature type="region of interest" description="Disordered" evidence="5">
    <location>
        <begin position="98"/>
        <end position="118"/>
    </location>
</feature>
<evidence type="ECO:0000256" key="4">
    <source>
        <dbReference type="ARBA" id="ARBA00023136"/>
    </source>
</evidence>
<evidence type="ECO:0000313" key="7">
    <source>
        <dbReference type="EMBL" id="WWC87024.1"/>
    </source>
</evidence>
<dbReference type="Pfam" id="PF06398">
    <property type="entry name" value="Pex24p"/>
    <property type="match status" value="1"/>
</dbReference>
<sequence length="595" mass="65650">MLDLPVIPPHLLSSIPTSAIPISPPDLSNTSSTTSTRNRDVKAKSNIPSFPPSSGMNAGTTSGATRKSSSTSMSLSSNVSDLLLSSLLPPNLPKLPASVNTSASAHKKGRNQGVPRELTTQRENFSLPLVSNNFRRFVTRVGPIFWLMDRVEEVLFWRKPIWTWAYMMVWTFICFQPRALLILPSLVLILILLHIHEKNLPLESLLGISIPASTITDRKYVPPSPDPSKPSVSASSASNTNHGSTGSYSTTKDSEGETIEKIVVPPKETESSVDVYMNIQAIQNLMGLVSDGYDVIAPRLSTFQSPNQPISPSTLPITFTHLILVALPATLLLPLTPSYLIPYILLPLGIAPPLLFHPNLTPFILSLPSHPITKKIRSYIEEFLLDDKLSDEIGRSKISKVEVWENERLDPKLSIGTTTSNSSSSSSSSNSTLGGSLSNNIIPLGSWSSKNLRASDKSPWIKVSNENTKWNSIEDNLPLPSSSSSTSTENTNTDEKDKQAKMILALKTGWEYIPNEDWRINLVGLWSDKGVDDEGWQYTDDSWQNPAPTPYTEAETPLTDKNGNVTVGTMPGLALRRTTRRRRWWRRVYEVSNEV</sequence>
<evidence type="ECO:0000256" key="5">
    <source>
        <dbReference type="SAM" id="MobiDB-lite"/>
    </source>
</evidence>
<proteinExistence type="predicted"/>
<dbReference type="RefSeq" id="XP_066073787.1">
    <property type="nucleotide sequence ID" value="XM_066217690.1"/>
</dbReference>
<dbReference type="AlphaFoldDB" id="A0AAX4JQM5"/>
<keyword evidence="2" id="KW-0812">Transmembrane</keyword>
<gene>
    <name evidence="7" type="ORF">L201_001907</name>
</gene>
<feature type="compositionally biased region" description="Low complexity" evidence="5">
    <location>
        <begin position="474"/>
        <end position="491"/>
    </location>
</feature>
<feature type="region of interest" description="Disordered" evidence="5">
    <location>
        <begin position="414"/>
        <end position="434"/>
    </location>
</feature>
<name>A0AAX4JQM5_9TREE</name>
<comment type="subcellular location">
    <subcellularLocation>
        <location evidence="1">Membrane</location>
        <topology evidence="1">Multi-pass membrane protein</topology>
    </subcellularLocation>
</comment>
<dbReference type="PANTHER" id="PTHR28304:SF2">
    <property type="entry name" value="PEROXISOMAL MEMBRANE PROTEIN PEX29"/>
    <property type="match status" value="1"/>
</dbReference>
<evidence type="ECO:0000256" key="2">
    <source>
        <dbReference type="ARBA" id="ARBA00022692"/>
    </source>
</evidence>
<feature type="compositionally biased region" description="Polar residues" evidence="5">
    <location>
        <begin position="46"/>
        <end position="67"/>
    </location>
</feature>
<feature type="region of interest" description="Disordered" evidence="5">
    <location>
        <begin position="219"/>
        <end position="259"/>
    </location>
</feature>
<evidence type="ECO:0000256" key="3">
    <source>
        <dbReference type="ARBA" id="ARBA00022989"/>
    </source>
</evidence>
<feature type="region of interest" description="Disordered" evidence="5">
    <location>
        <begin position="14"/>
        <end position="73"/>
    </location>
</feature>
<evidence type="ECO:0000256" key="1">
    <source>
        <dbReference type="ARBA" id="ARBA00004141"/>
    </source>
</evidence>
<dbReference type="GeneID" id="91092579"/>
<dbReference type="GO" id="GO:0005778">
    <property type="term" value="C:peroxisomal membrane"/>
    <property type="evidence" value="ECO:0007669"/>
    <property type="project" value="UniProtKB-ARBA"/>
</dbReference>
<protein>
    <recommendedName>
        <fullName evidence="6">TECPR1-like DysF domain-containing protein</fullName>
    </recommendedName>
</protein>
<dbReference type="EMBL" id="CP144099">
    <property type="protein sequence ID" value="WWC87024.1"/>
    <property type="molecule type" value="Genomic_DNA"/>
</dbReference>
<feature type="region of interest" description="Disordered" evidence="5">
    <location>
        <begin position="471"/>
        <end position="496"/>
    </location>
</feature>
<evidence type="ECO:0000259" key="6">
    <source>
        <dbReference type="Pfam" id="PF06398"/>
    </source>
</evidence>
<dbReference type="InterPro" id="IPR052816">
    <property type="entry name" value="Peroxisomal_Membrane_PEX28-32"/>
</dbReference>